<evidence type="ECO:0000313" key="3">
    <source>
        <dbReference type="EMBL" id="PSI02113.1"/>
    </source>
</evidence>
<evidence type="ECO:0000256" key="1">
    <source>
        <dbReference type="SAM" id="MobiDB-lite"/>
    </source>
</evidence>
<protein>
    <submittedName>
        <fullName evidence="3">Uncharacterized protein</fullName>
    </submittedName>
</protein>
<comment type="caution">
    <text evidence="3">The sequence shown here is derived from an EMBL/GenBank/DDBJ whole genome shotgun (WGS) entry which is preliminary data.</text>
</comment>
<evidence type="ECO:0000313" key="4">
    <source>
        <dbReference type="Proteomes" id="UP000240206"/>
    </source>
</evidence>
<accession>A0A2P7EFW7</accession>
<feature type="transmembrane region" description="Helical" evidence="2">
    <location>
        <begin position="20"/>
        <end position="42"/>
    </location>
</feature>
<sequence>MAAIVDLSDGLGAVLDLGGTASGLGFLVSLLACAGLGVFALLQQDGSNDDDDSNPGGGIMQPVGGAA</sequence>
<gene>
    <name evidence="3" type="ORF">C7K08_04105</name>
</gene>
<evidence type="ECO:0000256" key="2">
    <source>
        <dbReference type="SAM" id="Phobius"/>
    </source>
</evidence>
<keyword evidence="2" id="KW-0472">Membrane</keyword>
<proteinExistence type="predicted"/>
<dbReference type="Proteomes" id="UP000240206">
    <property type="component" value="Unassembled WGS sequence"/>
</dbReference>
<organism evidence="3 4">
    <name type="scientific">Synechococcus lacustris str. Tous</name>
    <dbReference type="NCBI Taxonomy" id="1910958"/>
    <lineage>
        <taxon>Bacteria</taxon>
        <taxon>Bacillati</taxon>
        <taxon>Cyanobacteriota</taxon>
        <taxon>Cyanophyceae</taxon>
        <taxon>Synechococcales</taxon>
        <taxon>Synechococcaceae</taxon>
        <taxon>Synechococcus</taxon>
    </lineage>
</organism>
<dbReference type="RefSeq" id="WP_106499386.1">
    <property type="nucleotide sequence ID" value="NZ_PXVC01000011.1"/>
</dbReference>
<keyword evidence="4" id="KW-1185">Reference proteome</keyword>
<keyword evidence="2" id="KW-0812">Transmembrane</keyword>
<dbReference type="AlphaFoldDB" id="A0A2P7EFW7"/>
<name>A0A2P7EFW7_9SYNE</name>
<keyword evidence="2" id="KW-1133">Transmembrane helix</keyword>
<feature type="region of interest" description="Disordered" evidence="1">
    <location>
        <begin position="47"/>
        <end position="67"/>
    </location>
</feature>
<reference evidence="4" key="1">
    <citation type="submission" date="2018-03" db="EMBL/GenBank/DDBJ databases">
        <title>Ecological and genomic features of two cosmopolitan and abundant freshwater picocyanobacteria.</title>
        <authorList>
            <person name="Cabello-Yeves P.J."/>
            <person name="Picazo A."/>
            <person name="Camacho A."/>
            <person name="Callieri C."/>
            <person name="Rosselli R."/>
            <person name="Roda-Garcia J."/>
            <person name="Coutinho F.H."/>
            <person name="Rodriguez-Valera F."/>
        </authorList>
    </citation>
    <scope>NUCLEOTIDE SEQUENCE [LARGE SCALE GENOMIC DNA]</scope>
    <source>
        <strain evidence="4">Tous</strain>
    </source>
</reference>
<dbReference type="EMBL" id="PXVC01000011">
    <property type="protein sequence ID" value="PSI02113.1"/>
    <property type="molecule type" value="Genomic_DNA"/>
</dbReference>